<evidence type="ECO:0000259" key="8">
    <source>
        <dbReference type="Pfam" id="PF01416"/>
    </source>
</evidence>
<evidence type="ECO:0000256" key="4">
    <source>
        <dbReference type="HAMAP-Rule" id="MF_00171"/>
    </source>
</evidence>
<keyword evidence="10" id="KW-1185">Reference proteome</keyword>
<comment type="caution">
    <text evidence="4">Lacks conserved residue(s) required for the propagation of feature annotation.</text>
</comment>
<dbReference type="HAMAP" id="MF_00171">
    <property type="entry name" value="TruA"/>
    <property type="match status" value="1"/>
</dbReference>
<evidence type="ECO:0000313" key="9">
    <source>
        <dbReference type="EMBL" id="PKV75998.1"/>
    </source>
</evidence>
<dbReference type="InterPro" id="IPR020094">
    <property type="entry name" value="TruA/RsuA/RluB/E/F_N"/>
</dbReference>
<dbReference type="Pfam" id="PF01416">
    <property type="entry name" value="PseudoU_synth_1"/>
    <property type="match status" value="1"/>
</dbReference>
<evidence type="ECO:0000256" key="7">
    <source>
        <dbReference type="RuleBase" id="RU003792"/>
    </source>
</evidence>
<feature type="domain" description="Pseudouridine synthase I TruA alpha/beta" evidence="8">
    <location>
        <begin position="176"/>
        <end position="272"/>
    </location>
</feature>
<sequence>MSLYLNEPLYLIYRYLGRKSHMLYLSGNLRYFFHIGYDGTRFHGWQRHPYGIGVQQVLETALQKILKQPVAIVGCGRTDAGVHASQFFFHLDVARPWEFDMLFRLNKVLPPDIAVFDILPMEGLPHARFDASQRSYDYLLHTYKDPFLHGASALYLLPVLNLDAMQAAAALLPLYQDYRNLCLTPAEHDSTLCHITAAGWSVNPQGDRLRFHISANRFLSRMIRILVGQLLQVGTGALSLPEFESYLALERAPKHLSPAYPQGLYLSKVSYPFLNLPPRPAFLPIGHPEKAVGWQSF</sequence>
<dbReference type="CDD" id="cd02570">
    <property type="entry name" value="PseudoU_synth_EcTruA"/>
    <property type="match status" value="1"/>
</dbReference>
<comment type="similarity">
    <text evidence="1 4 7">Belongs to the tRNA pseudouridine synthase TruA family.</text>
</comment>
<evidence type="ECO:0000313" key="10">
    <source>
        <dbReference type="Proteomes" id="UP000233782"/>
    </source>
</evidence>
<comment type="caution">
    <text evidence="9">The sequence shown here is derived from an EMBL/GenBank/DDBJ whole genome shotgun (WGS) entry which is preliminary data.</text>
</comment>
<dbReference type="GO" id="GO:0031119">
    <property type="term" value="P:tRNA pseudouridine synthesis"/>
    <property type="evidence" value="ECO:0007669"/>
    <property type="project" value="UniProtKB-UniRule"/>
</dbReference>
<keyword evidence="2 4" id="KW-0819">tRNA processing</keyword>
<evidence type="ECO:0000256" key="3">
    <source>
        <dbReference type="ARBA" id="ARBA00023235"/>
    </source>
</evidence>
<dbReference type="RefSeq" id="WP_245868719.1">
    <property type="nucleotide sequence ID" value="NZ_PJMU01000001.1"/>
</dbReference>
<name>A0A2N3V307_9BACT</name>
<accession>A0A2N3V307</accession>
<keyword evidence="3 4" id="KW-0413">Isomerase</keyword>
<evidence type="ECO:0000256" key="2">
    <source>
        <dbReference type="ARBA" id="ARBA00022694"/>
    </source>
</evidence>
<feature type="active site" description="Nucleophile" evidence="4 5">
    <location>
        <position position="79"/>
    </location>
</feature>
<dbReference type="PIRSF" id="PIRSF001430">
    <property type="entry name" value="tRNA_psdUrid_synth"/>
    <property type="match status" value="1"/>
</dbReference>
<comment type="catalytic activity">
    <reaction evidence="4 7">
        <text>uridine(38/39/40) in tRNA = pseudouridine(38/39/40) in tRNA</text>
        <dbReference type="Rhea" id="RHEA:22376"/>
        <dbReference type="Rhea" id="RHEA-COMP:10085"/>
        <dbReference type="Rhea" id="RHEA-COMP:10087"/>
        <dbReference type="ChEBI" id="CHEBI:65314"/>
        <dbReference type="ChEBI" id="CHEBI:65315"/>
        <dbReference type="EC" id="5.4.99.12"/>
    </reaction>
</comment>
<dbReference type="SUPFAM" id="SSF55120">
    <property type="entry name" value="Pseudouridine synthase"/>
    <property type="match status" value="1"/>
</dbReference>
<dbReference type="PANTHER" id="PTHR11142:SF0">
    <property type="entry name" value="TRNA PSEUDOURIDINE SYNTHASE-LIKE 1"/>
    <property type="match status" value="1"/>
</dbReference>
<feature type="binding site" evidence="4 6">
    <location>
        <position position="136"/>
    </location>
    <ligand>
        <name>substrate</name>
    </ligand>
</feature>
<dbReference type="EMBL" id="PJMU01000001">
    <property type="protein sequence ID" value="PKV75998.1"/>
    <property type="molecule type" value="Genomic_DNA"/>
</dbReference>
<evidence type="ECO:0000256" key="6">
    <source>
        <dbReference type="PIRSR" id="PIRSR001430-2"/>
    </source>
</evidence>
<dbReference type="InterPro" id="IPR020103">
    <property type="entry name" value="PsdUridine_synth_cat_dom_sf"/>
</dbReference>
<proteinExistence type="inferred from homology"/>
<reference evidence="9 10" key="1">
    <citation type="submission" date="2017-12" db="EMBL/GenBank/DDBJ databases">
        <title>Genomic Encyclopedia of Type Strains, Phase III (KMG-III): the genomes of soil and plant-associated and newly described type strains.</title>
        <authorList>
            <person name="Whitman W."/>
        </authorList>
    </citation>
    <scope>NUCLEOTIDE SEQUENCE [LARGE SCALE GENOMIC DNA]</scope>
    <source>
        <strain evidence="9 10">LP43</strain>
    </source>
</reference>
<dbReference type="Gene3D" id="3.30.70.580">
    <property type="entry name" value="Pseudouridine synthase I, catalytic domain, N-terminal subdomain"/>
    <property type="match status" value="1"/>
</dbReference>
<protein>
    <recommendedName>
        <fullName evidence="4">tRNA pseudouridine synthase A</fullName>
        <ecNumber evidence="4">5.4.99.12</ecNumber>
    </recommendedName>
    <alternativeName>
        <fullName evidence="4">tRNA pseudouridine(38-40) synthase</fullName>
    </alternativeName>
    <alternativeName>
        <fullName evidence="4">tRNA pseudouridylate synthase I</fullName>
    </alternativeName>
    <alternativeName>
        <fullName evidence="4">tRNA-uridine isomerase I</fullName>
    </alternativeName>
</protein>
<dbReference type="InterPro" id="IPR001406">
    <property type="entry name" value="PsdUridine_synth_TruA"/>
</dbReference>
<gene>
    <name evidence="4" type="primary">truA</name>
    <name evidence="9" type="ORF">BD749_0947</name>
</gene>
<dbReference type="GO" id="GO:0160147">
    <property type="term" value="F:tRNA pseudouridine(38-40) synthase activity"/>
    <property type="evidence" value="ECO:0007669"/>
    <property type="project" value="UniProtKB-EC"/>
</dbReference>
<dbReference type="InterPro" id="IPR020095">
    <property type="entry name" value="PsdUridine_synth_TruA_C"/>
</dbReference>
<dbReference type="Proteomes" id="UP000233782">
    <property type="component" value="Unassembled WGS sequence"/>
</dbReference>
<dbReference type="GO" id="GO:0003723">
    <property type="term" value="F:RNA binding"/>
    <property type="evidence" value="ECO:0007669"/>
    <property type="project" value="InterPro"/>
</dbReference>
<evidence type="ECO:0000256" key="1">
    <source>
        <dbReference type="ARBA" id="ARBA00009375"/>
    </source>
</evidence>
<organism evidence="9 10">
    <name type="scientific">Pontibacter ramchanderi</name>
    <dbReference type="NCBI Taxonomy" id="1179743"/>
    <lineage>
        <taxon>Bacteria</taxon>
        <taxon>Pseudomonadati</taxon>
        <taxon>Bacteroidota</taxon>
        <taxon>Cytophagia</taxon>
        <taxon>Cytophagales</taxon>
        <taxon>Hymenobacteraceae</taxon>
        <taxon>Pontibacter</taxon>
    </lineage>
</organism>
<dbReference type="Gene3D" id="3.30.70.660">
    <property type="entry name" value="Pseudouridine synthase I, catalytic domain, C-terminal subdomain"/>
    <property type="match status" value="1"/>
</dbReference>
<comment type="function">
    <text evidence="4">Formation of pseudouridine at positions 38, 39 and 40 in the anticodon stem and loop of transfer RNAs.</text>
</comment>
<dbReference type="InterPro" id="IPR020097">
    <property type="entry name" value="PsdUridine_synth_TruA_a/b_dom"/>
</dbReference>
<dbReference type="AlphaFoldDB" id="A0A2N3V307"/>
<evidence type="ECO:0000256" key="5">
    <source>
        <dbReference type="PIRSR" id="PIRSR001430-1"/>
    </source>
</evidence>
<comment type="subunit">
    <text evidence="4">Homodimer.</text>
</comment>
<dbReference type="EC" id="5.4.99.12" evidence="4"/>
<dbReference type="PANTHER" id="PTHR11142">
    <property type="entry name" value="PSEUDOURIDYLATE SYNTHASE"/>
    <property type="match status" value="1"/>
</dbReference>